<dbReference type="PANTHER" id="PTHR11895">
    <property type="entry name" value="TRANSAMIDASE"/>
    <property type="match status" value="1"/>
</dbReference>
<gene>
    <name evidence="3" type="ORF">GCM10009559_54770</name>
</gene>
<evidence type="ECO:0000256" key="1">
    <source>
        <dbReference type="ARBA" id="ARBA00009199"/>
    </source>
</evidence>
<accession>A0ABP3YPD3</accession>
<evidence type="ECO:0000313" key="3">
    <source>
        <dbReference type="EMBL" id="GAA0896370.1"/>
    </source>
</evidence>
<organism evidence="3 4">
    <name type="scientific">Pseudonocardia zijingensis</name>
    <dbReference type="NCBI Taxonomy" id="153376"/>
    <lineage>
        <taxon>Bacteria</taxon>
        <taxon>Bacillati</taxon>
        <taxon>Actinomycetota</taxon>
        <taxon>Actinomycetes</taxon>
        <taxon>Pseudonocardiales</taxon>
        <taxon>Pseudonocardiaceae</taxon>
        <taxon>Pseudonocardia</taxon>
    </lineage>
</organism>
<comment type="caution">
    <text evidence="3">The sequence shown here is derived from an EMBL/GenBank/DDBJ whole genome shotgun (WGS) entry which is preliminary data.</text>
</comment>
<evidence type="ECO:0000313" key="4">
    <source>
        <dbReference type="Proteomes" id="UP001499967"/>
    </source>
</evidence>
<name>A0ABP3YPD3_9PSEU</name>
<protein>
    <submittedName>
        <fullName evidence="3">Amidase</fullName>
    </submittedName>
</protein>
<dbReference type="Proteomes" id="UP001499967">
    <property type="component" value="Unassembled WGS sequence"/>
</dbReference>
<dbReference type="PANTHER" id="PTHR11895:SF7">
    <property type="entry name" value="GLUTAMYL-TRNA(GLN) AMIDOTRANSFERASE SUBUNIT A, MITOCHONDRIAL"/>
    <property type="match status" value="1"/>
</dbReference>
<dbReference type="Gene3D" id="3.90.1300.10">
    <property type="entry name" value="Amidase signature (AS) domain"/>
    <property type="match status" value="1"/>
</dbReference>
<comment type="similarity">
    <text evidence="1">Belongs to the amidase family.</text>
</comment>
<dbReference type="RefSeq" id="WP_343944481.1">
    <property type="nucleotide sequence ID" value="NZ_BAAAHP010000170.1"/>
</dbReference>
<dbReference type="SUPFAM" id="SSF75304">
    <property type="entry name" value="Amidase signature (AS) enzymes"/>
    <property type="match status" value="1"/>
</dbReference>
<dbReference type="InterPro" id="IPR020556">
    <property type="entry name" value="Amidase_CS"/>
</dbReference>
<reference evidence="4" key="1">
    <citation type="journal article" date="2019" name="Int. J. Syst. Evol. Microbiol.">
        <title>The Global Catalogue of Microorganisms (GCM) 10K type strain sequencing project: providing services to taxonomists for standard genome sequencing and annotation.</title>
        <authorList>
            <consortium name="The Broad Institute Genomics Platform"/>
            <consortium name="The Broad Institute Genome Sequencing Center for Infectious Disease"/>
            <person name="Wu L."/>
            <person name="Ma J."/>
        </authorList>
    </citation>
    <scope>NUCLEOTIDE SEQUENCE [LARGE SCALE GENOMIC DNA]</scope>
    <source>
        <strain evidence="4">JCM 11117</strain>
    </source>
</reference>
<evidence type="ECO:0000259" key="2">
    <source>
        <dbReference type="Pfam" id="PF01425"/>
    </source>
</evidence>
<dbReference type="Pfam" id="PF01425">
    <property type="entry name" value="Amidase"/>
    <property type="match status" value="1"/>
</dbReference>
<dbReference type="InterPro" id="IPR023631">
    <property type="entry name" value="Amidase_dom"/>
</dbReference>
<keyword evidence="4" id="KW-1185">Reference proteome</keyword>
<dbReference type="PROSITE" id="PS00571">
    <property type="entry name" value="AMIDASES"/>
    <property type="match status" value="1"/>
</dbReference>
<dbReference type="InterPro" id="IPR036928">
    <property type="entry name" value="AS_sf"/>
</dbReference>
<sequence length="463" mass="48988">MDVMDLVWCDATELARLVAAGEVTATEVVQAHLDRIDTIGAQVNAFVTVLADRALAEAARPRPGPLSGVPFTVKDSFDTAGARTTRGSLLFADRVPATDATAVARLRGAGAVLLGKTNLPEMSYWTETDNRVAGRTVNPYDPDRTPGGSSGGESAAIAAGMSPLGLGSDVAISVRGPAHDTGICSIKPTHGRIPYTGHFPAALRRWWHVGPMARSVRDLRLALALTEGPDGHDPYAVAAPDPRTRRITRVGWTAATFGPVDPQVAATVAAAADAVADLGFDVSPTAVDELEHDFTLVSQALYTAEVAPYFRDLTAGREADLHPVITRTLQAPTVPIDDLLAAERAVERLRSAFAGWFQDHDLLVCPVVTFPAPPHARPSLHVDGVEIAARQVMRATVPFNLAGLPAVCLPFGSTTDGLPIGVQLVARWWADAELLAVAERLEAVSPVRGRRPTLQPAGGPQRT</sequence>
<dbReference type="EMBL" id="BAAAHP010000170">
    <property type="protein sequence ID" value="GAA0896370.1"/>
    <property type="molecule type" value="Genomic_DNA"/>
</dbReference>
<dbReference type="InterPro" id="IPR000120">
    <property type="entry name" value="Amidase"/>
</dbReference>
<proteinExistence type="inferred from homology"/>
<feature type="domain" description="Amidase" evidence="2">
    <location>
        <begin position="27"/>
        <end position="435"/>
    </location>
</feature>